<feature type="transmembrane region" description="Helical" evidence="6">
    <location>
        <begin position="265"/>
        <end position="287"/>
    </location>
</feature>
<dbReference type="GO" id="GO:0005384">
    <property type="term" value="F:manganese ion transmembrane transporter activity"/>
    <property type="evidence" value="ECO:0007669"/>
    <property type="project" value="TreeGrafter"/>
</dbReference>
<evidence type="ECO:0000256" key="3">
    <source>
        <dbReference type="ARBA" id="ARBA00022692"/>
    </source>
</evidence>
<evidence type="ECO:0000313" key="7">
    <source>
        <dbReference type="EMBL" id="EME60900.1"/>
    </source>
</evidence>
<feature type="transmembrane region" description="Helical" evidence="6">
    <location>
        <begin position="81"/>
        <end position="106"/>
    </location>
</feature>
<evidence type="ECO:0000256" key="4">
    <source>
        <dbReference type="ARBA" id="ARBA00022989"/>
    </source>
</evidence>
<dbReference type="PANTHER" id="PTHR11706:SF33">
    <property type="entry name" value="NATURAL RESISTANCE-ASSOCIATED MACROPHAGE PROTEIN 2"/>
    <property type="match status" value="1"/>
</dbReference>
<dbReference type="OrthoDB" id="9787548at2"/>
<feature type="transmembrane region" description="Helical" evidence="6">
    <location>
        <begin position="384"/>
        <end position="406"/>
    </location>
</feature>
<dbReference type="EMBL" id="AOHO01000047">
    <property type="protein sequence ID" value="EME60900.1"/>
    <property type="molecule type" value="Genomic_DNA"/>
</dbReference>
<feature type="transmembrane region" description="Helical" evidence="6">
    <location>
        <begin position="112"/>
        <end position="129"/>
    </location>
</feature>
<proteinExistence type="predicted"/>
<dbReference type="PANTHER" id="PTHR11706">
    <property type="entry name" value="SOLUTE CARRIER PROTEIN FAMILY 11 MEMBER"/>
    <property type="match status" value="1"/>
</dbReference>
<comment type="subcellular location">
    <subcellularLocation>
        <location evidence="1">Membrane</location>
        <topology evidence="1">Multi-pass membrane protein</topology>
    </subcellularLocation>
</comment>
<keyword evidence="2" id="KW-0813">Transport</keyword>
<feature type="transmembrane region" description="Helical" evidence="6">
    <location>
        <begin position="317"/>
        <end position="334"/>
    </location>
</feature>
<dbReference type="PATRIC" id="fig|1284240.4.peg.2497"/>
<gene>
    <name evidence="7" type="ORF">H074_12252</name>
</gene>
<dbReference type="Pfam" id="PF01566">
    <property type="entry name" value="Nramp"/>
    <property type="match status" value="1"/>
</dbReference>
<feature type="transmembrane region" description="Helical" evidence="6">
    <location>
        <begin position="182"/>
        <end position="202"/>
    </location>
</feature>
<keyword evidence="5 6" id="KW-0472">Membrane</keyword>
<dbReference type="GO" id="GO:0005886">
    <property type="term" value="C:plasma membrane"/>
    <property type="evidence" value="ECO:0007669"/>
    <property type="project" value="TreeGrafter"/>
</dbReference>
<protein>
    <submittedName>
        <fullName evidence="7">Natural resistance-associated macrophage protein</fullName>
    </submittedName>
</protein>
<dbReference type="AlphaFoldDB" id="M2YGQ6"/>
<feature type="transmembrane region" description="Helical" evidence="6">
    <location>
        <begin position="38"/>
        <end position="60"/>
    </location>
</feature>
<evidence type="ECO:0000256" key="1">
    <source>
        <dbReference type="ARBA" id="ARBA00004141"/>
    </source>
</evidence>
<reference evidence="7 8" key="1">
    <citation type="journal article" date="2013" name="Genome Announc.">
        <title>Draft Genome Sequence of Amycolatopsis decaplanina Strain DSM 44594T.</title>
        <authorList>
            <person name="Kaur N."/>
            <person name="Kumar S."/>
            <person name="Bala M."/>
            <person name="Raghava G.P."/>
            <person name="Mayilraj S."/>
        </authorList>
    </citation>
    <scope>NUCLEOTIDE SEQUENCE [LARGE SCALE GENOMIC DNA]</scope>
    <source>
        <strain evidence="7 8">DSM 44594</strain>
    </source>
</reference>
<evidence type="ECO:0000256" key="2">
    <source>
        <dbReference type="ARBA" id="ARBA00022448"/>
    </source>
</evidence>
<dbReference type="Proteomes" id="UP000054226">
    <property type="component" value="Unassembled WGS sequence"/>
</dbReference>
<dbReference type="InterPro" id="IPR001046">
    <property type="entry name" value="NRAMP_fam"/>
</dbReference>
<evidence type="ECO:0000256" key="6">
    <source>
        <dbReference type="SAM" id="Phobius"/>
    </source>
</evidence>
<dbReference type="GO" id="GO:0034755">
    <property type="term" value="P:iron ion transmembrane transport"/>
    <property type="evidence" value="ECO:0007669"/>
    <property type="project" value="TreeGrafter"/>
</dbReference>
<feature type="transmembrane region" description="Helical" evidence="6">
    <location>
        <begin position="346"/>
        <end position="364"/>
    </location>
</feature>
<name>M2YGQ6_9PSEU</name>
<dbReference type="RefSeq" id="WP_007030356.1">
    <property type="nucleotide sequence ID" value="NZ_AOHO01000047.1"/>
</dbReference>
<feature type="transmembrane region" description="Helical" evidence="6">
    <location>
        <begin position="141"/>
        <end position="162"/>
    </location>
</feature>
<accession>M2YGQ6</accession>
<evidence type="ECO:0000256" key="5">
    <source>
        <dbReference type="ARBA" id="ARBA00023136"/>
    </source>
</evidence>
<sequence length="408" mass="43279">MKKFLAVTLGILTAIGGFVDIGDLVANSQTGARFGMRLAWVVVVGIVGICVYADMAGRIAAVSGRPVFDLVRERLGPRVALVNLAGSYLVTMLTLGAEIGGVALALHLATSVHYLLWVPVVAVVLWVVLWRTKFETLERVFGLLGLALVVFVIALFTLPVPWPELLGQVGSGPPSTENWATYGYFAIALFAAAMTPYEVFFFSSGGVEEKWTRKDLGTERVNVFVGFPLGGLLSLAIMACAAVVFEPAAVKVDAITQTTLPVALALGKLGLAVVILGVFAATFGAALETGLSTGYTVAQYFGWEWGKRVAPRQAARFHTVVLVSVVLGAALLLTTIDPVSLTEYTLLLSAVVLPLTYLPILIVANDREYLGDQVNGRIRNFLGVTYLGVILVAAIAAIPLMIITGAGQ</sequence>
<keyword evidence="4 6" id="KW-1133">Transmembrane helix</keyword>
<keyword evidence="8" id="KW-1185">Reference proteome</keyword>
<dbReference type="GO" id="GO:0015086">
    <property type="term" value="F:cadmium ion transmembrane transporter activity"/>
    <property type="evidence" value="ECO:0007669"/>
    <property type="project" value="TreeGrafter"/>
</dbReference>
<feature type="transmembrane region" description="Helical" evidence="6">
    <location>
        <begin position="223"/>
        <end position="245"/>
    </location>
</feature>
<evidence type="ECO:0000313" key="8">
    <source>
        <dbReference type="Proteomes" id="UP000054226"/>
    </source>
</evidence>
<keyword evidence="3 6" id="KW-0812">Transmembrane</keyword>
<comment type="caution">
    <text evidence="7">The sequence shown here is derived from an EMBL/GenBank/DDBJ whole genome shotgun (WGS) entry which is preliminary data.</text>
</comment>
<organism evidence="7 8">
    <name type="scientific">Amycolatopsis decaplanina DSM 44594</name>
    <dbReference type="NCBI Taxonomy" id="1284240"/>
    <lineage>
        <taxon>Bacteria</taxon>
        <taxon>Bacillati</taxon>
        <taxon>Actinomycetota</taxon>
        <taxon>Actinomycetes</taxon>
        <taxon>Pseudonocardiales</taxon>
        <taxon>Pseudonocardiaceae</taxon>
        <taxon>Amycolatopsis</taxon>
    </lineage>
</organism>